<evidence type="ECO:0000313" key="2">
    <source>
        <dbReference type="EMBL" id="CAG8642213.1"/>
    </source>
</evidence>
<gene>
    <name evidence="2" type="ORF">PBRASI_LOCUS9838</name>
</gene>
<feature type="compositionally biased region" description="Basic residues" evidence="1">
    <location>
        <begin position="269"/>
        <end position="280"/>
    </location>
</feature>
<evidence type="ECO:0000313" key="3">
    <source>
        <dbReference type="Proteomes" id="UP000789739"/>
    </source>
</evidence>
<dbReference type="EMBL" id="CAJVPI010002382">
    <property type="protein sequence ID" value="CAG8642213.1"/>
    <property type="molecule type" value="Genomic_DNA"/>
</dbReference>
<dbReference type="Proteomes" id="UP000789739">
    <property type="component" value="Unassembled WGS sequence"/>
</dbReference>
<feature type="compositionally biased region" description="Polar residues" evidence="1">
    <location>
        <begin position="245"/>
        <end position="258"/>
    </location>
</feature>
<evidence type="ECO:0000256" key="1">
    <source>
        <dbReference type="SAM" id="MobiDB-lite"/>
    </source>
</evidence>
<reference evidence="2" key="1">
    <citation type="submission" date="2021-06" db="EMBL/GenBank/DDBJ databases">
        <authorList>
            <person name="Kallberg Y."/>
            <person name="Tangrot J."/>
            <person name="Rosling A."/>
        </authorList>
    </citation>
    <scope>NUCLEOTIDE SEQUENCE</scope>
    <source>
        <strain evidence="2">BR232B</strain>
    </source>
</reference>
<dbReference type="OrthoDB" id="73465at2759"/>
<proteinExistence type="predicted"/>
<protein>
    <submittedName>
        <fullName evidence="2">6576_t:CDS:1</fullName>
    </submittedName>
</protein>
<name>A0A9N9DIU8_9GLOM</name>
<accession>A0A9N9DIU8</accession>
<organism evidence="2 3">
    <name type="scientific">Paraglomus brasilianum</name>
    <dbReference type="NCBI Taxonomy" id="144538"/>
    <lineage>
        <taxon>Eukaryota</taxon>
        <taxon>Fungi</taxon>
        <taxon>Fungi incertae sedis</taxon>
        <taxon>Mucoromycota</taxon>
        <taxon>Glomeromycotina</taxon>
        <taxon>Glomeromycetes</taxon>
        <taxon>Paraglomerales</taxon>
        <taxon>Paraglomeraceae</taxon>
        <taxon>Paraglomus</taxon>
    </lineage>
</organism>
<dbReference type="AlphaFoldDB" id="A0A9N9DIU8"/>
<keyword evidence="3" id="KW-1185">Reference proteome</keyword>
<feature type="region of interest" description="Disordered" evidence="1">
    <location>
        <begin position="245"/>
        <end position="280"/>
    </location>
</feature>
<comment type="caution">
    <text evidence="2">The sequence shown here is derived from an EMBL/GenBank/DDBJ whole genome shotgun (WGS) entry which is preliminary data.</text>
</comment>
<sequence>MIGEDNRIRAYPQILAKIADKTGSLPYVSHDIIASFNSKFDFFLPGDASIGPTQDDLVATITHEFVHGLGFASFWRPWMANTVTPLITHAEDVFPKTVTIRETIFDAFFARMADGQRLSNFTDALQVAIEGTTYNSQAELDNAITAAAANIKLPTTVDFVTPKAIGFWPKGAQDAILIETSFPEFRNGSTGSHVDKETYQNTENWLMIFDNIPGKTYQQIISDNGATGIVGSGIRAMLESIGHATSQNPTPFIPTPTNELPPLTVTSSRKSKRRQRRRLQ</sequence>